<dbReference type="InterPro" id="IPR009057">
    <property type="entry name" value="Homeodomain-like_sf"/>
</dbReference>
<dbReference type="SUPFAM" id="SSF52172">
    <property type="entry name" value="CheY-like"/>
    <property type="match status" value="1"/>
</dbReference>
<evidence type="ECO:0000259" key="9">
    <source>
        <dbReference type="PROSITE" id="PS50045"/>
    </source>
</evidence>
<dbReference type="GO" id="GO:0006355">
    <property type="term" value="P:regulation of DNA-templated transcription"/>
    <property type="evidence" value="ECO:0007669"/>
    <property type="project" value="InterPro"/>
</dbReference>
<reference evidence="11 12" key="1">
    <citation type="journal article" date="2016" name="Environ. Microbiol.">
        <title>New Methyloceanibacter diversity from North Sea sediments includes methanotroph containing solely the soluble methane monooxygenase.</title>
        <authorList>
            <person name="Vekeman B."/>
            <person name="Kerckhof F.M."/>
            <person name="Cremers G."/>
            <person name="de Vos P."/>
            <person name="Vandamme P."/>
            <person name="Boon N."/>
            <person name="Op den Camp H.J."/>
            <person name="Heylen K."/>
        </authorList>
    </citation>
    <scope>NUCLEOTIDE SEQUENCE [LARGE SCALE GENOMIC DNA]</scope>
    <source>
        <strain evidence="11 12">R-67174</strain>
    </source>
</reference>
<evidence type="ECO:0000256" key="5">
    <source>
        <dbReference type="ARBA" id="ARBA00023125"/>
    </source>
</evidence>
<evidence type="ECO:0000259" key="10">
    <source>
        <dbReference type="PROSITE" id="PS50110"/>
    </source>
</evidence>
<dbReference type="PROSITE" id="PS50110">
    <property type="entry name" value="RESPONSE_REGULATORY"/>
    <property type="match status" value="1"/>
</dbReference>
<dbReference type="PANTHER" id="PTHR32071:SF117">
    <property type="entry name" value="PTS-DEPENDENT DIHYDROXYACETONE KINASE OPERON REGULATORY PROTEIN-RELATED"/>
    <property type="match status" value="1"/>
</dbReference>
<proteinExistence type="predicted"/>
<dbReference type="AlphaFoldDB" id="A0A1E3W1J4"/>
<keyword evidence="1" id="KW-0547">Nucleotide-binding</keyword>
<dbReference type="RefSeq" id="WP_069437331.1">
    <property type="nucleotide sequence ID" value="NZ_LPWG01000011.1"/>
</dbReference>
<dbReference type="InterPro" id="IPR027417">
    <property type="entry name" value="P-loop_NTPase"/>
</dbReference>
<feature type="domain" description="Response regulatory" evidence="10">
    <location>
        <begin position="6"/>
        <end position="119"/>
    </location>
</feature>
<evidence type="ECO:0000256" key="4">
    <source>
        <dbReference type="ARBA" id="ARBA00023015"/>
    </source>
</evidence>
<dbReference type="PANTHER" id="PTHR32071">
    <property type="entry name" value="TRANSCRIPTIONAL REGULATORY PROTEIN"/>
    <property type="match status" value="1"/>
</dbReference>
<dbReference type="SUPFAM" id="SSF52540">
    <property type="entry name" value="P-loop containing nucleoside triphosphate hydrolases"/>
    <property type="match status" value="1"/>
</dbReference>
<keyword evidence="3" id="KW-0902">Two-component regulatory system</keyword>
<dbReference type="Gene3D" id="1.10.8.60">
    <property type="match status" value="1"/>
</dbReference>
<dbReference type="GO" id="GO:0005524">
    <property type="term" value="F:ATP binding"/>
    <property type="evidence" value="ECO:0007669"/>
    <property type="project" value="UniProtKB-KW"/>
</dbReference>
<dbReference type="PROSITE" id="PS00676">
    <property type="entry name" value="SIGMA54_INTERACT_2"/>
    <property type="match status" value="1"/>
</dbReference>
<dbReference type="Pfam" id="PF25601">
    <property type="entry name" value="AAA_lid_14"/>
    <property type="match status" value="1"/>
</dbReference>
<dbReference type="Pfam" id="PF00158">
    <property type="entry name" value="Sigma54_activat"/>
    <property type="match status" value="1"/>
</dbReference>
<dbReference type="SUPFAM" id="SSF46689">
    <property type="entry name" value="Homeodomain-like"/>
    <property type="match status" value="1"/>
</dbReference>
<keyword evidence="4" id="KW-0805">Transcription regulation</keyword>
<evidence type="ECO:0000256" key="2">
    <source>
        <dbReference type="ARBA" id="ARBA00022840"/>
    </source>
</evidence>
<dbReference type="PROSITE" id="PS50045">
    <property type="entry name" value="SIGMA54_INTERACT_4"/>
    <property type="match status" value="1"/>
</dbReference>
<dbReference type="InterPro" id="IPR003593">
    <property type="entry name" value="AAA+_ATPase"/>
</dbReference>
<keyword evidence="2" id="KW-0067">ATP-binding</keyword>
<evidence type="ECO:0000256" key="6">
    <source>
        <dbReference type="ARBA" id="ARBA00023159"/>
    </source>
</evidence>
<dbReference type="InterPro" id="IPR025944">
    <property type="entry name" value="Sigma_54_int_dom_CS"/>
</dbReference>
<evidence type="ECO:0000256" key="8">
    <source>
        <dbReference type="PROSITE-ProRule" id="PRU00169"/>
    </source>
</evidence>
<dbReference type="EMBL" id="LPWG01000011">
    <property type="protein sequence ID" value="ODR99391.1"/>
    <property type="molecule type" value="Genomic_DNA"/>
</dbReference>
<accession>A0A1E3W1J4</accession>
<dbReference type="InterPro" id="IPR001789">
    <property type="entry name" value="Sig_transdc_resp-reg_receiver"/>
</dbReference>
<dbReference type="STRING" id="1774968.AUC68_05315"/>
<feature type="modified residue" description="4-aspartylphosphate" evidence="8">
    <location>
        <position position="55"/>
    </location>
</feature>
<dbReference type="Proteomes" id="UP000094501">
    <property type="component" value="Unassembled WGS sequence"/>
</dbReference>
<protein>
    <submittedName>
        <fullName evidence="11">Fis family transcriptional regulator</fullName>
    </submittedName>
</protein>
<dbReference type="PRINTS" id="PR01590">
    <property type="entry name" value="HTHFIS"/>
</dbReference>
<keyword evidence="6" id="KW-0010">Activator</keyword>
<evidence type="ECO:0000256" key="1">
    <source>
        <dbReference type="ARBA" id="ARBA00022741"/>
    </source>
</evidence>
<evidence type="ECO:0000256" key="7">
    <source>
        <dbReference type="ARBA" id="ARBA00023163"/>
    </source>
</evidence>
<keyword evidence="7" id="KW-0804">Transcription</keyword>
<keyword evidence="12" id="KW-1185">Reference proteome</keyword>
<organism evidence="11 12">
    <name type="scientific">Methyloceanibacter methanicus</name>
    <dbReference type="NCBI Taxonomy" id="1774968"/>
    <lineage>
        <taxon>Bacteria</taxon>
        <taxon>Pseudomonadati</taxon>
        <taxon>Pseudomonadota</taxon>
        <taxon>Alphaproteobacteria</taxon>
        <taxon>Hyphomicrobiales</taxon>
        <taxon>Hyphomicrobiaceae</taxon>
        <taxon>Methyloceanibacter</taxon>
    </lineage>
</organism>
<feature type="domain" description="Sigma-54 factor interaction" evidence="9">
    <location>
        <begin position="162"/>
        <end position="391"/>
    </location>
</feature>
<dbReference type="GO" id="GO:0043565">
    <property type="term" value="F:sequence-specific DNA binding"/>
    <property type="evidence" value="ECO:0007669"/>
    <property type="project" value="InterPro"/>
</dbReference>
<evidence type="ECO:0000313" key="12">
    <source>
        <dbReference type="Proteomes" id="UP000094501"/>
    </source>
</evidence>
<dbReference type="PROSITE" id="PS00688">
    <property type="entry name" value="SIGMA54_INTERACT_3"/>
    <property type="match status" value="1"/>
</dbReference>
<dbReference type="GO" id="GO:0000160">
    <property type="term" value="P:phosphorelay signal transduction system"/>
    <property type="evidence" value="ECO:0007669"/>
    <property type="project" value="UniProtKB-KW"/>
</dbReference>
<dbReference type="Gene3D" id="3.40.50.2300">
    <property type="match status" value="1"/>
</dbReference>
<dbReference type="InterPro" id="IPR025662">
    <property type="entry name" value="Sigma_54_int_dom_ATP-bd_1"/>
</dbReference>
<dbReference type="PROSITE" id="PS00675">
    <property type="entry name" value="SIGMA54_INTERACT_1"/>
    <property type="match status" value="1"/>
</dbReference>
<dbReference type="InterPro" id="IPR002197">
    <property type="entry name" value="HTH_Fis"/>
</dbReference>
<dbReference type="CDD" id="cd00009">
    <property type="entry name" value="AAA"/>
    <property type="match status" value="1"/>
</dbReference>
<dbReference type="InterPro" id="IPR002078">
    <property type="entry name" value="Sigma_54_int"/>
</dbReference>
<dbReference type="InterPro" id="IPR058031">
    <property type="entry name" value="AAA_lid_NorR"/>
</dbReference>
<sequence length="479" mass="52767">MEQLGTVLMVSKAPAAWPDALDLLSSQYYRVLTARSADEAKATLSDAHVDLVMVDDGGDGEGLSLLSDLRISHPDVVRILVVDPQYSLAQKALSAASIYQFLRKPLDAVQVGLVVKRALETRELARRHRLLSREFKFSGDSLGVDGRPGVPVHPESHRFEKLIYVSEKMAQLCDLARKAAKTEMPILIQGETGTGKELLARGIHYNSNRHTSPLMIQNCGGMPDELLQSELFGHKRGAFTGAISDRLGLFRAADNGTVFLDEISEVSPSFQVSLLRFLQEGEVKPVGSDKTETCNVRVIVASNRSLKAMAEAGKFRKDLYFRLRGSELEVPPLRDRPDDIPALAEFFAAKHSNAIGRKVLGISAGVWEKLVHFDWPGNVRELENEIRRMVALAKDGEYLTTDTLSPAILAAAPRAPRVVKGFMPEGATLKEKVESLEKQLVGEVLSRHRWNQSRAANELGLSRVGLANKIKRYGLAETS</sequence>
<dbReference type="InterPro" id="IPR011006">
    <property type="entry name" value="CheY-like_superfamily"/>
</dbReference>
<dbReference type="InterPro" id="IPR025943">
    <property type="entry name" value="Sigma_54_int_dom_ATP-bd_2"/>
</dbReference>
<dbReference type="Gene3D" id="1.10.10.60">
    <property type="entry name" value="Homeodomain-like"/>
    <property type="match status" value="1"/>
</dbReference>
<dbReference type="Gene3D" id="3.40.50.300">
    <property type="entry name" value="P-loop containing nucleotide triphosphate hydrolases"/>
    <property type="match status" value="1"/>
</dbReference>
<keyword evidence="5" id="KW-0238">DNA-binding</keyword>
<comment type="caution">
    <text evidence="11">The sequence shown here is derived from an EMBL/GenBank/DDBJ whole genome shotgun (WGS) entry which is preliminary data.</text>
</comment>
<evidence type="ECO:0000313" key="11">
    <source>
        <dbReference type="EMBL" id="ODR99391.1"/>
    </source>
</evidence>
<dbReference type="OrthoDB" id="9762726at2"/>
<name>A0A1E3W1J4_9HYPH</name>
<gene>
    <name evidence="11" type="ORF">AUC68_05315</name>
</gene>
<dbReference type="FunFam" id="3.40.50.300:FF:000006">
    <property type="entry name" value="DNA-binding transcriptional regulator NtrC"/>
    <property type="match status" value="1"/>
</dbReference>
<keyword evidence="8" id="KW-0597">Phosphoprotein</keyword>
<evidence type="ECO:0000256" key="3">
    <source>
        <dbReference type="ARBA" id="ARBA00023012"/>
    </source>
</evidence>
<dbReference type="Pfam" id="PF02954">
    <property type="entry name" value="HTH_8"/>
    <property type="match status" value="1"/>
</dbReference>
<dbReference type="SMART" id="SM00382">
    <property type="entry name" value="AAA"/>
    <property type="match status" value="1"/>
</dbReference>